<reference evidence="1 2" key="1">
    <citation type="journal article" date="2017" name="Curr. Biol.">
        <title>Genome architecture and evolution of a unichromosomal asexual nematode.</title>
        <authorList>
            <person name="Fradin H."/>
            <person name="Zegar C."/>
            <person name="Gutwein M."/>
            <person name="Lucas J."/>
            <person name="Kovtun M."/>
            <person name="Corcoran D."/>
            <person name="Baugh L.R."/>
            <person name="Kiontke K."/>
            <person name="Gunsalus K."/>
            <person name="Fitch D.H."/>
            <person name="Piano F."/>
        </authorList>
    </citation>
    <scope>NUCLEOTIDE SEQUENCE [LARGE SCALE GENOMIC DNA]</scope>
    <source>
        <strain evidence="1">PF1309</strain>
    </source>
</reference>
<organism evidence="1 2">
    <name type="scientific">Diploscapter pachys</name>
    <dbReference type="NCBI Taxonomy" id="2018661"/>
    <lineage>
        <taxon>Eukaryota</taxon>
        <taxon>Metazoa</taxon>
        <taxon>Ecdysozoa</taxon>
        <taxon>Nematoda</taxon>
        <taxon>Chromadorea</taxon>
        <taxon>Rhabditida</taxon>
        <taxon>Rhabditina</taxon>
        <taxon>Rhabditomorpha</taxon>
        <taxon>Rhabditoidea</taxon>
        <taxon>Rhabditidae</taxon>
        <taxon>Diploscapter</taxon>
    </lineage>
</organism>
<protein>
    <submittedName>
        <fullName evidence="1">Uncharacterized protein</fullName>
    </submittedName>
</protein>
<dbReference type="EMBL" id="LIAE01009433">
    <property type="protein sequence ID" value="PAV69775.1"/>
    <property type="molecule type" value="Genomic_DNA"/>
</dbReference>
<sequence length="135" mass="15952">MWVIACDQEKSDDVKKAEMKPLSEEMWIDLNGHPGNEQSKKDAIRKQLARIIDVWIKQCNDENKRYSFENVSENIRVVNKYVRAVRHNPQFFAGPKDNYVKEVHNILNILSDEELKTWWVLQKPDEEEVININAN</sequence>
<proteinExistence type="predicted"/>
<dbReference type="Proteomes" id="UP000218231">
    <property type="component" value="Unassembled WGS sequence"/>
</dbReference>
<comment type="caution">
    <text evidence="1">The sequence shown here is derived from an EMBL/GenBank/DDBJ whole genome shotgun (WGS) entry which is preliminary data.</text>
</comment>
<dbReference type="AlphaFoldDB" id="A0A2A2K7A7"/>
<evidence type="ECO:0000313" key="1">
    <source>
        <dbReference type="EMBL" id="PAV69775.1"/>
    </source>
</evidence>
<evidence type="ECO:0000313" key="2">
    <source>
        <dbReference type="Proteomes" id="UP000218231"/>
    </source>
</evidence>
<accession>A0A2A2K7A7</accession>
<keyword evidence="2" id="KW-1185">Reference proteome</keyword>
<gene>
    <name evidence="1" type="ORF">WR25_17464</name>
</gene>
<name>A0A2A2K7A7_9BILA</name>